<evidence type="ECO:0000259" key="1">
    <source>
        <dbReference type="Pfam" id="PF03732"/>
    </source>
</evidence>
<reference evidence="2 3" key="1">
    <citation type="journal article" date="2015" name="Proc. Natl. Acad. Sci. U.S.A.">
        <title>The resurrection genome of Boea hygrometrica: A blueprint for survival of dehydration.</title>
        <authorList>
            <person name="Xiao L."/>
            <person name="Yang G."/>
            <person name="Zhang L."/>
            <person name="Yang X."/>
            <person name="Zhao S."/>
            <person name="Ji Z."/>
            <person name="Zhou Q."/>
            <person name="Hu M."/>
            <person name="Wang Y."/>
            <person name="Chen M."/>
            <person name="Xu Y."/>
            <person name="Jin H."/>
            <person name="Xiao X."/>
            <person name="Hu G."/>
            <person name="Bao F."/>
            <person name="Hu Y."/>
            <person name="Wan P."/>
            <person name="Li L."/>
            <person name="Deng X."/>
            <person name="Kuang T."/>
            <person name="Xiang C."/>
            <person name="Zhu J.K."/>
            <person name="Oliver M.J."/>
            <person name="He Y."/>
        </authorList>
    </citation>
    <scope>NUCLEOTIDE SEQUENCE [LARGE SCALE GENOMIC DNA]</scope>
    <source>
        <strain evidence="3">cv. XS01</strain>
    </source>
</reference>
<protein>
    <recommendedName>
        <fullName evidence="1">Retrotransposon gag domain-containing protein</fullName>
    </recommendedName>
</protein>
<dbReference type="OrthoDB" id="2290219at2759"/>
<keyword evidence="3" id="KW-1185">Reference proteome</keyword>
<dbReference type="InterPro" id="IPR005162">
    <property type="entry name" value="Retrotrans_gag_dom"/>
</dbReference>
<dbReference type="AlphaFoldDB" id="A0A2Z7D8U3"/>
<feature type="domain" description="Retrotransposon gag" evidence="1">
    <location>
        <begin position="75"/>
        <end position="144"/>
    </location>
</feature>
<dbReference type="Pfam" id="PF03732">
    <property type="entry name" value="Retrotrans_gag"/>
    <property type="match status" value="1"/>
</dbReference>
<dbReference type="EMBL" id="KQ989044">
    <property type="protein sequence ID" value="KZV54989.1"/>
    <property type="molecule type" value="Genomic_DNA"/>
</dbReference>
<gene>
    <name evidence="2" type="ORF">F511_35698</name>
</gene>
<proteinExistence type="predicted"/>
<organism evidence="2 3">
    <name type="scientific">Dorcoceras hygrometricum</name>
    <dbReference type="NCBI Taxonomy" id="472368"/>
    <lineage>
        <taxon>Eukaryota</taxon>
        <taxon>Viridiplantae</taxon>
        <taxon>Streptophyta</taxon>
        <taxon>Embryophyta</taxon>
        <taxon>Tracheophyta</taxon>
        <taxon>Spermatophyta</taxon>
        <taxon>Magnoliopsida</taxon>
        <taxon>eudicotyledons</taxon>
        <taxon>Gunneridae</taxon>
        <taxon>Pentapetalae</taxon>
        <taxon>asterids</taxon>
        <taxon>lamiids</taxon>
        <taxon>Lamiales</taxon>
        <taxon>Gesneriaceae</taxon>
        <taxon>Didymocarpoideae</taxon>
        <taxon>Trichosporeae</taxon>
        <taxon>Loxocarpinae</taxon>
        <taxon>Dorcoceras</taxon>
    </lineage>
</organism>
<accession>A0A2Z7D8U3</accession>
<name>A0A2Z7D8U3_9LAMI</name>
<sequence length="145" mass="17067">MAQLLEQFVGQAGQGGGPPAIRGLHHEDSQERFRRQCPKEFSGTTDPLVAESWIKSLEVIFDYLQMVDCDRPRCAIYMLRDDAMIWWEGAKLTVDLTTLTWDGFKRVFYDQYFTVDVRSELKREFMTLKEKDLSVREYVRKFERG</sequence>
<evidence type="ECO:0000313" key="2">
    <source>
        <dbReference type="EMBL" id="KZV54989.1"/>
    </source>
</evidence>
<dbReference type="Proteomes" id="UP000250235">
    <property type="component" value="Unassembled WGS sequence"/>
</dbReference>
<evidence type="ECO:0000313" key="3">
    <source>
        <dbReference type="Proteomes" id="UP000250235"/>
    </source>
</evidence>